<sequence>MVLFRAEGDGRAVPILGGPPIDLTAPIPPGIEVLEALDGSAITLDTSAGVPVEVVEAIAATPTPPPFRGSPWLREYRYLLLNDGWCEVAGYVLRYREHFGLLVEEPEPTQQEASAPTRTPMPASRAATTSFDLLTQKWIPVMGTDGRHWSTGIVDLFGQAHAIRRIATEAPTMTAALHRLLLAILHRAYDGPASEAEWSALWKAERLPTGPIAEYAERHRERFDLFHQRLPFMQCPDLAGLDPSSAAKLVPYRAVGNNVTLFDHTTATDTITLSPAEAARWLVTLHAFDPGGMKTPYEKDKSSEQAPCNRFGVVLVEGETLKETLLLNALVYQPGLEKPRMTTEYDRPVWENAPPPPTPDKRVARGWTDLLTWPSRRVLLSAPGDTVDGVVITPGTRLDIRTPDEELMAAFRRPRDNKGRFKADAPMYPVRLHPMRGIWRHSVELLLTDVWEEGRNRQRPVALDQIAELAERGLIPLDTVHTLRVFGQRLDSKGAVVETWLEEQIPAPVPLLRARDETLGALIGTAITLADDAGSALHALQEDHRKEFGSDKTPDIDHYYWPGLSAPFGRFLIGLGAARAAGNSEAPAAQEWARQVRRLAVTAAEGWAKGTPAEGRMAAALGRRYGDFSKRLDRSKRWFEEKVRGYVTKTEDDDA</sequence>
<protein>
    <submittedName>
        <fullName evidence="2">Type I-E CRISPR-associated protein Cse1/CasA</fullName>
    </submittedName>
</protein>
<dbReference type="Pfam" id="PF09481">
    <property type="entry name" value="CRISPR_Cse1"/>
    <property type="match status" value="1"/>
</dbReference>
<dbReference type="Proteomes" id="UP000248544">
    <property type="component" value="Unassembled WGS sequence"/>
</dbReference>
<dbReference type="AlphaFoldDB" id="A0A2W2G0B5"/>
<accession>A0A2W2G0B5</accession>
<dbReference type="NCBIfam" id="TIGR02547">
    <property type="entry name" value="casA_cse1"/>
    <property type="match status" value="1"/>
</dbReference>
<comment type="caution">
    <text evidence="2">The sequence shown here is derived from an EMBL/GenBank/DDBJ whole genome shotgun (WGS) entry which is preliminary data.</text>
</comment>
<reference evidence="2 3" key="1">
    <citation type="submission" date="2018-01" db="EMBL/GenBank/DDBJ databases">
        <title>Draft genome sequence of Sphaerisporangium sp. 7K107.</title>
        <authorList>
            <person name="Sahin N."/>
            <person name="Saygin H."/>
            <person name="Ay H."/>
        </authorList>
    </citation>
    <scope>NUCLEOTIDE SEQUENCE [LARGE SCALE GENOMIC DNA]</scope>
    <source>
        <strain evidence="2 3">7K107</strain>
    </source>
</reference>
<evidence type="ECO:0000256" key="1">
    <source>
        <dbReference type="SAM" id="MobiDB-lite"/>
    </source>
</evidence>
<feature type="region of interest" description="Disordered" evidence="1">
    <location>
        <begin position="106"/>
        <end position="125"/>
    </location>
</feature>
<feature type="compositionally biased region" description="Polar residues" evidence="1">
    <location>
        <begin position="108"/>
        <end position="117"/>
    </location>
</feature>
<gene>
    <name evidence="2" type="primary">casA</name>
    <name evidence="2" type="ORF">C1I98_21400</name>
</gene>
<name>A0A2W2G0B5_9ACTN</name>
<evidence type="ECO:0000313" key="3">
    <source>
        <dbReference type="Proteomes" id="UP000248544"/>
    </source>
</evidence>
<organism evidence="2 3">
    <name type="scientific">Spongiactinospora gelatinilytica</name>
    <dbReference type="NCBI Taxonomy" id="2666298"/>
    <lineage>
        <taxon>Bacteria</taxon>
        <taxon>Bacillati</taxon>
        <taxon>Actinomycetota</taxon>
        <taxon>Actinomycetes</taxon>
        <taxon>Streptosporangiales</taxon>
        <taxon>Streptosporangiaceae</taxon>
        <taxon>Spongiactinospora</taxon>
    </lineage>
</organism>
<dbReference type="EMBL" id="POUA01000174">
    <property type="protein sequence ID" value="PZG41392.1"/>
    <property type="molecule type" value="Genomic_DNA"/>
</dbReference>
<evidence type="ECO:0000313" key="2">
    <source>
        <dbReference type="EMBL" id="PZG41392.1"/>
    </source>
</evidence>
<keyword evidence="3" id="KW-1185">Reference proteome</keyword>
<dbReference type="CDD" id="cd09729">
    <property type="entry name" value="Cse1_I-E"/>
    <property type="match status" value="1"/>
</dbReference>
<proteinExistence type="predicted"/>
<dbReference type="InterPro" id="IPR013381">
    <property type="entry name" value="CRISPR-assoc_prot_Cse1"/>
</dbReference>